<gene>
    <name evidence="1" type="ORF">DFH08DRAFT_1086557</name>
</gene>
<evidence type="ECO:0000313" key="1">
    <source>
        <dbReference type="EMBL" id="KAJ7318552.1"/>
    </source>
</evidence>
<accession>A0AAD7EG77</accession>
<dbReference type="Proteomes" id="UP001218218">
    <property type="component" value="Unassembled WGS sequence"/>
</dbReference>
<protein>
    <submittedName>
        <fullName evidence="1">Uncharacterized protein</fullName>
    </submittedName>
</protein>
<proteinExistence type="predicted"/>
<dbReference type="AlphaFoldDB" id="A0AAD7EG77"/>
<keyword evidence="2" id="KW-1185">Reference proteome</keyword>
<reference evidence="1" key="1">
    <citation type="submission" date="2023-03" db="EMBL/GenBank/DDBJ databases">
        <title>Massive genome expansion in bonnet fungi (Mycena s.s.) driven by repeated elements and novel gene families across ecological guilds.</title>
        <authorList>
            <consortium name="Lawrence Berkeley National Laboratory"/>
            <person name="Harder C.B."/>
            <person name="Miyauchi S."/>
            <person name="Viragh M."/>
            <person name="Kuo A."/>
            <person name="Thoen E."/>
            <person name="Andreopoulos B."/>
            <person name="Lu D."/>
            <person name="Skrede I."/>
            <person name="Drula E."/>
            <person name="Henrissat B."/>
            <person name="Morin E."/>
            <person name="Kohler A."/>
            <person name="Barry K."/>
            <person name="LaButti K."/>
            <person name="Morin E."/>
            <person name="Salamov A."/>
            <person name="Lipzen A."/>
            <person name="Mereny Z."/>
            <person name="Hegedus B."/>
            <person name="Baldrian P."/>
            <person name="Stursova M."/>
            <person name="Weitz H."/>
            <person name="Taylor A."/>
            <person name="Grigoriev I.V."/>
            <person name="Nagy L.G."/>
            <person name="Martin F."/>
            <person name="Kauserud H."/>
        </authorList>
    </citation>
    <scope>NUCLEOTIDE SEQUENCE</scope>
    <source>
        <strain evidence="1">CBHHK002</strain>
    </source>
</reference>
<name>A0AAD7EG77_9AGAR</name>
<comment type="caution">
    <text evidence="1">The sequence shown here is derived from an EMBL/GenBank/DDBJ whole genome shotgun (WGS) entry which is preliminary data.</text>
</comment>
<sequence length="155" mass="17478">MAVAPTFPAEIEHEFFETTALTHPGTIPALLRIAQRPGIEPLLYRSIRLNIYGENMVRLLVESKPPKLFRDAVRHLALESDSESSAAERQHLLELCKEIASFLSDYDVLDPTFLPFRAETRVQRLSLKLGAMFGISWDIPIYPPPNSPSNPHSVE</sequence>
<dbReference type="EMBL" id="JARIHO010000057">
    <property type="protein sequence ID" value="KAJ7318552.1"/>
    <property type="molecule type" value="Genomic_DNA"/>
</dbReference>
<organism evidence="1 2">
    <name type="scientific">Mycena albidolilacea</name>
    <dbReference type="NCBI Taxonomy" id="1033008"/>
    <lineage>
        <taxon>Eukaryota</taxon>
        <taxon>Fungi</taxon>
        <taxon>Dikarya</taxon>
        <taxon>Basidiomycota</taxon>
        <taxon>Agaricomycotina</taxon>
        <taxon>Agaricomycetes</taxon>
        <taxon>Agaricomycetidae</taxon>
        <taxon>Agaricales</taxon>
        <taxon>Marasmiineae</taxon>
        <taxon>Mycenaceae</taxon>
        <taxon>Mycena</taxon>
    </lineage>
</organism>
<evidence type="ECO:0000313" key="2">
    <source>
        <dbReference type="Proteomes" id="UP001218218"/>
    </source>
</evidence>